<accession>A0A7J6KLN2</accession>
<dbReference type="GO" id="GO:0004190">
    <property type="term" value="F:aspartic-type endopeptidase activity"/>
    <property type="evidence" value="ECO:0007669"/>
    <property type="project" value="InterPro"/>
</dbReference>
<dbReference type="EMBL" id="JAAPAO010002367">
    <property type="protein sequence ID" value="KAF4647792.1"/>
    <property type="molecule type" value="Genomic_DNA"/>
</dbReference>
<keyword evidence="3" id="KW-1185">Reference proteome</keyword>
<feature type="non-terminal residue" evidence="2">
    <location>
        <position position="1"/>
    </location>
</feature>
<proteinExistence type="predicted"/>
<evidence type="ECO:0008006" key="4">
    <source>
        <dbReference type="Google" id="ProtNLM"/>
    </source>
</evidence>
<dbReference type="Gene3D" id="2.40.70.10">
    <property type="entry name" value="Acid Proteases"/>
    <property type="match status" value="1"/>
</dbReference>
<name>A0A7J6KLN2_PERCH</name>
<evidence type="ECO:0000256" key="1">
    <source>
        <dbReference type="SAM" id="MobiDB-lite"/>
    </source>
</evidence>
<organism evidence="2 3">
    <name type="scientific">Perkinsus chesapeaki</name>
    <name type="common">Clam parasite</name>
    <name type="synonym">Perkinsus andrewsi</name>
    <dbReference type="NCBI Taxonomy" id="330153"/>
    <lineage>
        <taxon>Eukaryota</taxon>
        <taxon>Sar</taxon>
        <taxon>Alveolata</taxon>
        <taxon>Perkinsozoa</taxon>
        <taxon>Perkinsea</taxon>
        <taxon>Perkinsida</taxon>
        <taxon>Perkinsidae</taxon>
        <taxon>Perkinsus</taxon>
    </lineage>
</organism>
<dbReference type="AlphaFoldDB" id="A0A7J6KLN2"/>
<reference evidence="2 3" key="1">
    <citation type="submission" date="2020-04" db="EMBL/GenBank/DDBJ databases">
        <title>Perkinsus chesapeaki whole genome sequence.</title>
        <authorList>
            <person name="Bogema D.R."/>
        </authorList>
    </citation>
    <scope>NUCLEOTIDE SEQUENCE [LARGE SCALE GENOMIC DNA]</scope>
    <source>
        <strain evidence="2">ATCC PRA-425</strain>
    </source>
</reference>
<evidence type="ECO:0000313" key="2">
    <source>
        <dbReference type="EMBL" id="KAF4647792.1"/>
    </source>
</evidence>
<dbReference type="InterPro" id="IPR021109">
    <property type="entry name" value="Peptidase_aspartic_dom_sf"/>
</dbReference>
<evidence type="ECO:0000313" key="3">
    <source>
        <dbReference type="Proteomes" id="UP000591131"/>
    </source>
</evidence>
<dbReference type="PROSITE" id="PS00141">
    <property type="entry name" value="ASP_PROTEASE"/>
    <property type="match status" value="1"/>
</dbReference>
<feature type="region of interest" description="Disordered" evidence="1">
    <location>
        <begin position="201"/>
        <end position="225"/>
    </location>
</feature>
<dbReference type="OrthoDB" id="10468747at2759"/>
<protein>
    <recommendedName>
        <fullName evidence="4">Peptidase A2 domain-containing protein</fullName>
    </recommendedName>
</protein>
<dbReference type="CDD" id="cd00303">
    <property type="entry name" value="retropepsin_like"/>
    <property type="match status" value="1"/>
</dbReference>
<feature type="non-terminal residue" evidence="2">
    <location>
        <position position="225"/>
    </location>
</feature>
<sequence length="225" mass="24616">EQCQTKRRALEFKSRPVRENGESHNEVSAVSLEALIDSGSTVSIIDIETLSSLPTSVQIDMDDAPGCKTAAGHQMRTLGSIVLSLGILSRNLTAKFYVTDVSLIHPVIIGRDILAEGGFVLRFNNNQSIGTDVAAVSGNGEQPQRDLDWRKLPPNWQLQEVVFSSNELYIATATPSSASVNQKARFYVGFNPFIISPASHSEQLRAQRPHNKLRESSVEAKQAAE</sequence>
<gene>
    <name evidence="2" type="ORF">FOL47_004124</name>
</gene>
<comment type="caution">
    <text evidence="2">The sequence shown here is derived from an EMBL/GenBank/DDBJ whole genome shotgun (WGS) entry which is preliminary data.</text>
</comment>
<dbReference type="GO" id="GO:0006508">
    <property type="term" value="P:proteolysis"/>
    <property type="evidence" value="ECO:0007669"/>
    <property type="project" value="InterPro"/>
</dbReference>
<dbReference type="Proteomes" id="UP000591131">
    <property type="component" value="Unassembled WGS sequence"/>
</dbReference>
<dbReference type="SUPFAM" id="SSF50630">
    <property type="entry name" value="Acid proteases"/>
    <property type="match status" value="1"/>
</dbReference>
<feature type="compositionally biased region" description="Basic and acidic residues" evidence="1">
    <location>
        <begin position="212"/>
        <end position="225"/>
    </location>
</feature>
<dbReference type="InterPro" id="IPR001969">
    <property type="entry name" value="Aspartic_peptidase_AS"/>
</dbReference>